<evidence type="ECO:0000313" key="5">
    <source>
        <dbReference type="EMBL" id="ALO47019.1"/>
    </source>
</evidence>
<dbReference type="Proteomes" id="UP000065641">
    <property type="component" value="Chromosome"/>
</dbReference>
<dbReference type="OrthoDB" id="9778567at2"/>
<organism evidence="5 6">
    <name type="scientific">Pseudohongiella spirulinae</name>
    <dbReference type="NCBI Taxonomy" id="1249552"/>
    <lineage>
        <taxon>Bacteria</taxon>
        <taxon>Pseudomonadati</taxon>
        <taxon>Pseudomonadota</taxon>
        <taxon>Gammaproteobacteria</taxon>
        <taxon>Pseudomonadales</taxon>
        <taxon>Pseudohongiellaceae</taxon>
        <taxon>Pseudohongiella</taxon>
    </lineage>
</organism>
<dbReference type="Pfam" id="PF02682">
    <property type="entry name" value="CT_C_D"/>
    <property type="match status" value="1"/>
</dbReference>
<gene>
    <name evidence="5" type="ORF">PS2015_2385</name>
</gene>
<dbReference type="PANTHER" id="PTHR34698:SF2">
    <property type="entry name" value="5-OXOPROLINASE SUBUNIT B"/>
    <property type="match status" value="1"/>
</dbReference>
<accession>A0A0S2KFC0</accession>
<proteinExistence type="predicted"/>
<evidence type="ECO:0000256" key="1">
    <source>
        <dbReference type="ARBA" id="ARBA00022741"/>
    </source>
</evidence>
<dbReference type="EMBL" id="CP013189">
    <property type="protein sequence ID" value="ALO47019.1"/>
    <property type="molecule type" value="Genomic_DNA"/>
</dbReference>
<dbReference type="SUPFAM" id="SSF50891">
    <property type="entry name" value="Cyclophilin-like"/>
    <property type="match status" value="1"/>
</dbReference>
<dbReference type="SMART" id="SM00796">
    <property type="entry name" value="AHS1"/>
    <property type="match status" value="1"/>
</dbReference>
<evidence type="ECO:0000259" key="4">
    <source>
        <dbReference type="SMART" id="SM00796"/>
    </source>
</evidence>
<keyword evidence="3" id="KW-0067">ATP-binding</keyword>
<dbReference type="PANTHER" id="PTHR34698">
    <property type="entry name" value="5-OXOPROLINASE SUBUNIT B"/>
    <property type="match status" value="1"/>
</dbReference>
<dbReference type="InterPro" id="IPR010016">
    <property type="entry name" value="PxpB"/>
</dbReference>
<feature type="domain" description="Carboxyltransferase" evidence="4">
    <location>
        <begin position="6"/>
        <end position="208"/>
    </location>
</feature>
<dbReference type="STRING" id="1249552.PS2015_2385"/>
<dbReference type="AlphaFoldDB" id="A0A0S2KFC0"/>
<dbReference type="GO" id="GO:0005524">
    <property type="term" value="F:ATP binding"/>
    <property type="evidence" value="ECO:0007669"/>
    <property type="project" value="UniProtKB-KW"/>
</dbReference>
<keyword evidence="2 5" id="KW-0378">Hydrolase</keyword>
<dbReference type="GO" id="GO:0016787">
    <property type="term" value="F:hydrolase activity"/>
    <property type="evidence" value="ECO:0007669"/>
    <property type="project" value="UniProtKB-KW"/>
</dbReference>
<dbReference type="RefSeq" id="WP_058022449.1">
    <property type="nucleotide sequence ID" value="NZ_CP013189.1"/>
</dbReference>
<name>A0A0S2KFC0_9GAMM</name>
<dbReference type="NCBIfam" id="TIGR00370">
    <property type="entry name" value="5-oxoprolinase subunit PxpB"/>
    <property type="match status" value="1"/>
</dbReference>
<evidence type="ECO:0000256" key="2">
    <source>
        <dbReference type="ARBA" id="ARBA00022801"/>
    </source>
</evidence>
<dbReference type="InterPro" id="IPR029000">
    <property type="entry name" value="Cyclophilin-like_dom_sf"/>
</dbReference>
<sequence length="226" mass="24392">MSIPEPAIRFVTENAIMLQFDESQLNDTDHQLQRRLCQLAEQLRNHEGSAALIQEAVPAPASLLLVLHNGHSARRVVRLAESLGDTLETLPPASRIIEIPVIYDGSDLPTVADHTGLSTADIIKLHSQPLYFVQCLGFMPGFPYLSGLDSRLSVPRKHNPATRVAAGSVAIGGSSTGIYPVESPGGWHVIGRTDACLFNPDGQPETLLMPGDQVRFVVIEKGSGDD</sequence>
<dbReference type="SUPFAM" id="SSF160467">
    <property type="entry name" value="PH0987 N-terminal domain-like"/>
    <property type="match status" value="1"/>
</dbReference>
<protein>
    <submittedName>
        <fullName evidence="5">Allophanate hydrolase subunit 1</fullName>
    </submittedName>
</protein>
<evidence type="ECO:0000313" key="6">
    <source>
        <dbReference type="Proteomes" id="UP000065641"/>
    </source>
</evidence>
<keyword evidence="6" id="KW-1185">Reference proteome</keyword>
<dbReference type="PATRIC" id="fig|1249552.3.peg.2400"/>
<dbReference type="Gene3D" id="2.40.100.10">
    <property type="entry name" value="Cyclophilin-like"/>
    <property type="match status" value="1"/>
</dbReference>
<keyword evidence="1" id="KW-0547">Nucleotide-binding</keyword>
<dbReference type="InterPro" id="IPR003833">
    <property type="entry name" value="CT_C_D"/>
</dbReference>
<reference evidence="5 6" key="1">
    <citation type="submission" date="2015-11" db="EMBL/GenBank/DDBJ databases">
        <authorList>
            <person name="Zhang Y."/>
            <person name="Guo Z."/>
        </authorList>
    </citation>
    <scope>NUCLEOTIDE SEQUENCE [LARGE SCALE GENOMIC DNA]</scope>
    <source>
        <strain evidence="5 6">KCTC 32221</strain>
    </source>
</reference>
<dbReference type="KEGG" id="pspi:PS2015_2385"/>
<evidence type="ECO:0000256" key="3">
    <source>
        <dbReference type="ARBA" id="ARBA00022840"/>
    </source>
</evidence>